<proteinExistence type="predicted"/>
<sequence>MEANHNVIFIFARIFRNSHRRIFQLDELMNLGYNIKLLDLCPINNCSATITDPFLFNLTIKINNYKELDLFKKGLSEEPIIYVTNDGNLRNYKLLFKNIKRKQDKLLSFNTRVFPGLYNERTGFKKLIHNAVIHLDGVLPFYKLKLLWEFVYSSYLPDYYLASTDFIVPTKITLSLPKEKRFIVHSDDVNQLIIESKPKLFPNKRIGIFIDQLIPMAKKHQLDESYRRDYYTRLEKCLIALKVKFGLDDVIVASHPEASCYAEELKNELPNLKKVSNQTHSLIKEAKVVFTHYSTSVGVAVYYDKPVVLLVDDILLSDKAVKRCIIEYVRALDLLVYNMDNSLEGIEISKIHINKYLYNEYKKKYLMGNNIKENSYLYSISEISDAIRRKVV</sequence>
<accession>A0ABT3REC4</accession>
<dbReference type="RefSeq" id="WP_266052036.1">
    <property type="nucleotide sequence ID" value="NZ_JAPFQO010000005.1"/>
</dbReference>
<gene>
    <name evidence="1" type="ORF">OO017_08440</name>
</gene>
<organism evidence="1 2">
    <name type="scientific">Pontibacter anaerobius</name>
    <dbReference type="NCBI Taxonomy" id="2993940"/>
    <lineage>
        <taxon>Bacteria</taxon>
        <taxon>Pseudomonadati</taxon>
        <taxon>Bacteroidota</taxon>
        <taxon>Cytophagia</taxon>
        <taxon>Cytophagales</taxon>
        <taxon>Hymenobacteraceae</taxon>
        <taxon>Pontibacter</taxon>
    </lineage>
</organism>
<evidence type="ECO:0000313" key="2">
    <source>
        <dbReference type="Proteomes" id="UP001207228"/>
    </source>
</evidence>
<keyword evidence="2" id="KW-1185">Reference proteome</keyword>
<protein>
    <submittedName>
        <fullName evidence="1">Uncharacterized protein</fullName>
    </submittedName>
</protein>
<name>A0ABT3REC4_9BACT</name>
<comment type="caution">
    <text evidence="1">The sequence shown here is derived from an EMBL/GenBank/DDBJ whole genome shotgun (WGS) entry which is preliminary data.</text>
</comment>
<evidence type="ECO:0000313" key="1">
    <source>
        <dbReference type="EMBL" id="MCX2739969.1"/>
    </source>
</evidence>
<dbReference type="Proteomes" id="UP001207228">
    <property type="component" value="Unassembled WGS sequence"/>
</dbReference>
<reference evidence="1 2" key="1">
    <citation type="submission" date="2022-11" db="EMBL/GenBank/DDBJ databases">
        <title>The characterization of three novel Bacteroidetes species and genomic analysis of their roles in tidal elemental geochemical cycles.</title>
        <authorList>
            <person name="Ma K.-J."/>
        </authorList>
    </citation>
    <scope>NUCLEOTIDE SEQUENCE [LARGE SCALE GENOMIC DNA]</scope>
    <source>
        <strain evidence="1 2">M82</strain>
    </source>
</reference>
<dbReference type="EMBL" id="JAPFQO010000005">
    <property type="protein sequence ID" value="MCX2739969.1"/>
    <property type="molecule type" value="Genomic_DNA"/>
</dbReference>